<keyword evidence="1" id="KW-0472">Membrane</keyword>
<keyword evidence="3" id="KW-1185">Reference proteome</keyword>
<reference evidence="2" key="1">
    <citation type="submission" date="2019-09" db="EMBL/GenBank/DDBJ databases">
        <title>Draft genome information of white flower Hibiscus syriacus.</title>
        <authorList>
            <person name="Kim Y.-M."/>
        </authorList>
    </citation>
    <scope>NUCLEOTIDE SEQUENCE [LARGE SCALE GENOMIC DNA]</scope>
    <source>
        <strain evidence="2">YM2019G1</strain>
    </source>
</reference>
<gene>
    <name evidence="2" type="ORF">F3Y22_tig00110044pilonHSYRG00382</name>
</gene>
<feature type="transmembrane region" description="Helical" evidence="1">
    <location>
        <begin position="127"/>
        <end position="145"/>
    </location>
</feature>
<dbReference type="Proteomes" id="UP000436088">
    <property type="component" value="Unassembled WGS sequence"/>
</dbReference>
<feature type="transmembrane region" description="Helical" evidence="1">
    <location>
        <begin position="12"/>
        <end position="31"/>
    </location>
</feature>
<dbReference type="AlphaFoldDB" id="A0A6A3BKX8"/>
<accession>A0A6A3BKX8</accession>
<comment type="caution">
    <text evidence="2">The sequence shown here is derived from an EMBL/GenBank/DDBJ whole genome shotgun (WGS) entry which is preliminary data.</text>
</comment>
<evidence type="ECO:0000256" key="1">
    <source>
        <dbReference type="SAM" id="Phobius"/>
    </source>
</evidence>
<keyword evidence="1" id="KW-1133">Transmembrane helix</keyword>
<protein>
    <submittedName>
        <fullName evidence="2">Uncharacterized protein</fullName>
    </submittedName>
</protein>
<feature type="transmembrane region" description="Helical" evidence="1">
    <location>
        <begin position="69"/>
        <end position="91"/>
    </location>
</feature>
<evidence type="ECO:0000313" key="3">
    <source>
        <dbReference type="Proteomes" id="UP000436088"/>
    </source>
</evidence>
<proteinExistence type="predicted"/>
<dbReference type="EMBL" id="VEPZ02000823">
    <property type="protein sequence ID" value="KAE8717670.1"/>
    <property type="molecule type" value="Genomic_DNA"/>
</dbReference>
<evidence type="ECO:0000313" key="2">
    <source>
        <dbReference type="EMBL" id="KAE8717670.1"/>
    </source>
</evidence>
<keyword evidence="1" id="KW-0812">Transmembrane</keyword>
<organism evidence="2 3">
    <name type="scientific">Hibiscus syriacus</name>
    <name type="common">Rose of Sharon</name>
    <dbReference type="NCBI Taxonomy" id="106335"/>
    <lineage>
        <taxon>Eukaryota</taxon>
        <taxon>Viridiplantae</taxon>
        <taxon>Streptophyta</taxon>
        <taxon>Embryophyta</taxon>
        <taxon>Tracheophyta</taxon>
        <taxon>Spermatophyta</taxon>
        <taxon>Magnoliopsida</taxon>
        <taxon>eudicotyledons</taxon>
        <taxon>Gunneridae</taxon>
        <taxon>Pentapetalae</taxon>
        <taxon>rosids</taxon>
        <taxon>malvids</taxon>
        <taxon>Malvales</taxon>
        <taxon>Malvaceae</taxon>
        <taxon>Malvoideae</taxon>
        <taxon>Hibiscus</taxon>
    </lineage>
</organism>
<name>A0A6A3BKX8_HIBSY</name>
<sequence>MFQERQGGGGGAPHGVILAVVVFIVVLAPFLTGDQGEAITEAISELLSPLGLLLLPIPPPPRNPASACFFSSSCSYFTLAFPSSAAVAMILRIEKFNITIQRLFACYPFDAVEDRIPGIKRLVAGDYYSGVCLLIMVYSGAFFSITNETSSFEQLSVKNGSCGGCLGGWYVGAAIAQSQLFYCRFTPFSY</sequence>